<dbReference type="EMBL" id="CP012333">
    <property type="protein sequence ID" value="AKU97970.1"/>
    <property type="molecule type" value="Genomic_DNA"/>
</dbReference>
<dbReference type="RefSeq" id="WP_146649024.1">
    <property type="nucleotide sequence ID" value="NZ_CP012333.1"/>
</dbReference>
<feature type="domain" description="Class II aldolase/adducin N-terminal" evidence="3">
    <location>
        <begin position="27"/>
        <end position="230"/>
    </location>
</feature>
<organism evidence="4 5">
    <name type="scientific">Labilithrix luteola</name>
    <dbReference type="NCBI Taxonomy" id="1391654"/>
    <lineage>
        <taxon>Bacteria</taxon>
        <taxon>Pseudomonadati</taxon>
        <taxon>Myxococcota</taxon>
        <taxon>Polyangia</taxon>
        <taxon>Polyangiales</taxon>
        <taxon>Labilitrichaceae</taxon>
        <taxon>Labilithrix</taxon>
    </lineage>
</organism>
<dbReference type="Gene3D" id="3.40.225.10">
    <property type="entry name" value="Class II aldolase/adducin N-terminal domain"/>
    <property type="match status" value="1"/>
</dbReference>
<evidence type="ECO:0000259" key="3">
    <source>
        <dbReference type="SMART" id="SM01007"/>
    </source>
</evidence>
<dbReference type="SMART" id="SM01007">
    <property type="entry name" value="Aldolase_II"/>
    <property type="match status" value="1"/>
</dbReference>
<accession>A0A0K1PWQ9</accession>
<dbReference type="PANTHER" id="PTHR43669">
    <property type="entry name" value="5-KETO-D-GLUCONATE 5-REDUCTASE"/>
    <property type="match status" value="1"/>
</dbReference>
<dbReference type="SUPFAM" id="SSF51735">
    <property type="entry name" value="NAD(P)-binding Rossmann-fold domains"/>
    <property type="match status" value="1"/>
</dbReference>
<evidence type="ECO:0000256" key="2">
    <source>
        <dbReference type="ARBA" id="ARBA00023002"/>
    </source>
</evidence>
<dbReference type="PRINTS" id="PR00081">
    <property type="entry name" value="GDHRDH"/>
</dbReference>
<evidence type="ECO:0000256" key="1">
    <source>
        <dbReference type="ARBA" id="ARBA00006484"/>
    </source>
</evidence>
<name>A0A0K1PWQ9_9BACT</name>
<dbReference type="PANTHER" id="PTHR43669:SF3">
    <property type="entry name" value="ALCOHOL DEHYDROGENASE, PUTATIVE (AFU_ORTHOLOGUE AFUA_3G03445)-RELATED"/>
    <property type="match status" value="1"/>
</dbReference>
<evidence type="ECO:0000313" key="4">
    <source>
        <dbReference type="EMBL" id="AKU97970.1"/>
    </source>
</evidence>
<dbReference type="InterPro" id="IPR001303">
    <property type="entry name" value="Aldolase_II/adducin_N"/>
</dbReference>
<dbReference type="PROSITE" id="PS00061">
    <property type="entry name" value="ADH_SHORT"/>
    <property type="match status" value="1"/>
</dbReference>
<reference evidence="4 5" key="1">
    <citation type="submission" date="2015-08" db="EMBL/GenBank/DDBJ databases">
        <authorList>
            <person name="Babu N.S."/>
            <person name="Beckwith C.J."/>
            <person name="Beseler K.G."/>
            <person name="Brison A."/>
            <person name="Carone J.V."/>
            <person name="Caskin T.P."/>
            <person name="Diamond M."/>
            <person name="Durham M.E."/>
            <person name="Foxe J.M."/>
            <person name="Go M."/>
            <person name="Henderson B.A."/>
            <person name="Jones I.B."/>
            <person name="McGettigan J.A."/>
            <person name="Micheletti S.J."/>
            <person name="Nasrallah M.E."/>
            <person name="Ortiz D."/>
            <person name="Piller C.R."/>
            <person name="Privatt S.R."/>
            <person name="Schneider S.L."/>
            <person name="Sharp S."/>
            <person name="Smith T.C."/>
            <person name="Stanton J.D."/>
            <person name="Ullery H.E."/>
            <person name="Wilson R.J."/>
            <person name="Serrano M.G."/>
            <person name="Buck G."/>
            <person name="Lee V."/>
            <person name="Wang Y."/>
            <person name="Carvalho R."/>
            <person name="Voegtly L."/>
            <person name="Shi R."/>
            <person name="Duckworth R."/>
            <person name="Johnson A."/>
            <person name="Loviza R."/>
            <person name="Walstead R."/>
            <person name="Shah Z."/>
            <person name="Kiflezghi M."/>
            <person name="Wade K."/>
            <person name="Ball S.L."/>
            <person name="Bradley K.W."/>
            <person name="Asai D.J."/>
            <person name="Bowman C.A."/>
            <person name="Russell D.A."/>
            <person name="Pope W.H."/>
            <person name="Jacobs-Sera D."/>
            <person name="Hendrix R.W."/>
            <person name="Hatfull G.F."/>
        </authorList>
    </citation>
    <scope>NUCLEOTIDE SEQUENCE [LARGE SCALE GENOMIC DNA]</scope>
    <source>
        <strain evidence="4 5">DSM 27648</strain>
    </source>
</reference>
<dbReference type="KEGG" id="llu:AKJ09_04634"/>
<dbReference type="InterPro" id="IPR036409">
    <property type="entry name" value="Aldolase_II/adducin_N_sf"/>
</dbReference>
<dbReference type="InterPro" id="IPR036291">
    <property type="entry name" value="NAD(P)-bd_dom_sf"/>
</dbReference>
<dbReference type="PATRIC" id="fig|1391654.3.peg.4698"/>
<dbReference type="InterPro" id="IPR020904">
    <property type="entry name" value="Sc_DH/Rdtase_CS"/>
</dbReference>
<dbReference type="Pfam" id="PF00596">
    <property type="entry name" value="Aldolase_II"/>
    <property type="match status" value="1"/>
</dbReference>
<gene>
    <name evidence="4" type="ORF">AKJ09_04634</name>
</gene>
<dbReference type="InterPro" id="IPR002347">
    <property type="entry name" value="SDR_fam"/>
</dbReference>
<proteinExistence type="inferred from homology"/>
<keyword evidence="2" id="KW-0560">Oxidoreductase</keyword>
<sequence length="691" mass="74319">MESRWVEADAAKAVEPRKANVSELLALRTYSARLLGQNPSLVLHGGGNTSVKAEAKTILGETVPVLHVKGSGWDLATIEPAGHPAVRMAPLGRLLELPDMTDEEMVNELRLALLDANAPTPSVETLLHAALPARFIDHTHADAILAVADQPDGERVCREIFGDRLLWIPYVMPGFGLAKACKKAWDAAQAAGRSPTVMVLERHGVFTFGDTAKESYERMIDVVTRAELYASDKTPTANVPAIERNAELEATVLPIVRGALAQASNESPERAPIAVLRSNEWLLAFLDRPNAFALTQRGCATPDHVIRTKPTPLFVANPDYADVPGFAARLVREIGEYARAYDHYFEDTCKRKGITRTKLDPWPRVLLLPKIGVVTVGKTRKEAEIAADIYEHTIQVITDAEDVGTYSPVSRDDLFDVEYWSLEQAKIKKQAEAPLGQQVAVVTGAASGIGRATAEHLLELGAHVVVCDRDGASLEKVQAELGKKHGDRIVSRAADVTQRSDVDAVFRLAARTFGGVDILVSNAGNAPEGKLDTDEGENALRASLETNLLSHNIVASCAVETMRLSRRGGCLLFNASKSAFNPGPGFGPYAVAKSALVALMKQYAIDTAKDGIRSNAVNADRIRTGIFGGGVLESRAAARGLSVDDYFRSNLLAREVTARDVAQAFGYLAQAKATTGCVITVDGGNAAAFPR</sequence>
<dbReference type="SUPFAM" id="SSF53639">
    <property type="entry name" value="AraD/HMP-PK domain-like"/>
    <property type="match status" value="1"/>
</dbReference>
<dbReference type="STRING" id="1391654.AKJ09_04634"/>
<dbReference type="AlphaFoldDB" id="A0A0K1PWQ9"/>
<dbReference type="OrthoDB" id="9774430at2"/>
<dbReference type="GO" id="GO:0016491">
    <property type="term" value="F:oxidoreductase activity"/>
    <property type="evidence" value="ECO:0007669"/>
    <property type="project" value="UniProtKB-KW"/>
</dbReference>
<keyword evidence="5" id="KW-1185">Reference proteome</keyword>
<dbReference type="Pfam" id="PF00106">
    <property type="entry name" value="adh_short"/>
    <property type="match status" value="1"/>
</dbReference>
<comment type="similarity">
    <text evidence="1">Belongs to the short-chain dehydrogenases/reductases (SDR) family.</text>
</comment>
<dbReference type="Gene3D" id="3.40.50.720">
    <property type="entry name" value="NAD(P)-binding Rossmann-like Domain"/>
    <property type="match status" value="1"/>
</dbReference>
<evidence type="ECO:0000313" key="5">
    <source>
        <dbReference type="Proteomes" id="UP000064967"/>
    </source>
</evidence>
<dbReference type="Proteomes" id="UP000064967">
    <property type="component" value="Chromosome"/>
</dbReference>
<dbReference type="NCBIfam" id="NF006192">
    <property type="entry name" value="PRK08324.1-6"/>
    <property type="match status" value="1"/>
</dbReference>
<protein>
    <submittedName>
        <fullName evidence="4">Putative oxidoreductase</fullName>
    </submittedName>
</protein>